<keyword evidence="3" id="KW-1185">Reference proteome</keyword>
<evidence type="ECO:0000313" key="3">
    <source>
        <dbReference type="Proteomes" id="UP000659698"/>
    </source>
</evidence>
<evidence type="ECO:0000256" key="1">
    <source>
        <dbReference type="SAM" id="SignalP"/>
    </source>
</evidence>
<keyword evidence="1" id="KW-0732">Signal</keyword>
<feature type="signal peptide" evidence="1">
    <location>
        <begin position="1"/>
        <end position="21"/>
    </location>
</feature>
<sequence length="288" mass="32919">MKNVIPFLLFLLLSFAAISCSDDKEEEEVVPLPEKLQLSKLTVTSTERPGYPLTVTFDYHGELLKFYKETDTNGKVMVNALLDYDDLARLSQMASLIDSYQNPSPSTIADKRQNITYDASGRLSLIILTEKWAGDVANYHYTLNYHFSYDNQGRISSIRESMPPSLGIQSDHVFDYDAKGNVIRYRIHVINSGVKEPAVIDMAITYDDKKNPFYKLGSILAPYGLPHPYLNSFIYHLSPNNPVSIKYTQTLYTSTLEFTLSYSYNKSGYPTEIYFDDTTHKLEYLEQQ</sequence>
<reference evidence="2 3" key="1">
    <citation type="journal article" date="2019" name="Int. J. Syst. Evol. Microbiol.">
        <title>Rufibacter sediminis sp. nov., isolated from freshwater lake sediment.</title>
        <authorList>
            <person name="Qu J.H."/>
            <person name="Zhang L.J."/>
            <person name="Fu Y.H."/>
            <person name="Li H.F."/>
        </authorList>
    </citation>
    <scope>NUCLEOTIDE SEQUENCE [LARGE SCALE GENOMIC DNA]</scope>
    <source>
        <strain evidence="2 3">H-1</strain>
    </source>
</reference>
<organism evidence="2 3">
    <name type="scientific">Rufibacter sediminis</name>
    <dbReference type="NCBI Taxonomy" id="2762756"/>
    <lineage>
        <taxon>Bacteria</taxon>
        <taxon>Pseudomonadati</taxon>
        <taxon>Bacteroidota</taxon>
        <taxon>Cytophagia</taxon>
        <taxon>Cytophagales</taxon>
        <taxon>Hymenobacteraceae</taxon>
        <taxon>Rufibacter</taxon>
    </lineage>
</organism>
<accession>A0ABR6VS90</accession>
<feature type="chain" id="PRO_5045242616" description="DUF4595 domain-containing protein" evidence="1">
    <location>
        <begin position="22"/>
        <end position="288"/>
    </location>
</feature>
<evidence type="ECO:0000313" key="2">
    <source>
        <dbReference type="EMBL" id="MBC3540025.1"/>
    </source>
</evidence>
<name>A0ABR6VS90_9BACT</name>
<comment type="caution">
    <text evidence="2">The sequence shown here is derived from an EMBL/GenBank/DDBJ whole genome shotgun (WGS) entry which is preliminary data.</text>
</comment>
<gene>
    <name evidence="2" type="ORF">H7U12_10045</name>
</gene>
<dbReference type="RefSeq" id="WP_186636866.1">
    <property type="nucleotide sequence ID" value="NZ_JACOAF010000022.1"/>
</dbReference>
<dbReference type="PROSITE" id="PS51257">
    <property type="entry name" value="PROKAR_LIPOPROTEIN"/>
    <property type="match status" value="1"/>
</dbReference>
<dbReference type="Proteomes" id="UP000659698">
    <property type="component" value="Unassembled WGS sequence"/>
</dbReference>
<protein>
    <recommendedName>
        <fullName evidence="4">DUF4595 domain-containing protein</fullName>
    </recommendedName>
</protein>
<proteinExistence type="predicted"/>
<dbReference type="Gene3D" id="2.180.10.10">
    <property type="entry name" value="RHS repeat-associated core"/>
    <property type="match status" value="1"/>
</dbReference>
<dbReference type="EMBL" id="JACOAF010000022">
    <property type="protein sequence ID" value="MBC3540025.1"/>
    <property type="molecule type" value="Genomic_DNA"/>
</dbReference>
<evidence type="ECO:0008006" key="4">
    <source>
        <dbReference type="Google" id="ProtNLM"/>
    </source>
</evidence>